<dbReference type="EMBL" id="BMAU01021137">
    <property type="protein sequence ID" value="GFX91858.1"/>
    <property type="molecule type" value="Genomic_DNA"/>
</dbReference>
<organism evidence="2 3">
    <name type="scientific">Trichonephila clavipes</name>
    <name type="common">Golden silk orbweaver</name>
    <name type="synonym">Nephila clavipes</name>
    <dbReference type="NCBI Taxonomy" id="2585209"/>
    <lineage>
        <taxon>Eukaryota</taxon>
        <taxon>Metazoa</taxon>
        <taxon>Ecdysozoa</taxon>
        <taxon>Arthropoda</taxon>
        <taxon>Chelicerata</taxon>
        <taxon>Arachnida</taxon>
        <taxon>Araneae</taxon>
        <taxon>Araneomorphae</taxon>
        <taxon>Entelegynae</taxon>
        <taxon>Araneoidea</taxon>
        <taxon>Nephilidae</taxon>
        <taxon>Trichonephila</taxon>
    </lineage>
</organism>
<evidence type="ECO:0000256" key="1">
    <source>
        <dbReference type="SAM" id="MobiDB-lite"/>
    </source>
</evidence>
<feature type="region of interest" description="Disordered" evidence="1">
    <location>
        <begin position="1"/>
        <end position="35"/>
    </location>
</feature>
<keyword evidence="3" id="KW-1185">Reference proteome</keyword>
<accession>A0A8X6UXV5</accession>
<gene>
    <name evidence="2" type="ORF">TNCV_3576881</name>
</gene>
<evidence type="ECO:0000313" key="3">
    <source>
        <dbReference type="Proteomes" id="UP000887159"/>
    </source>
</evidence>
<comment type="caution">
    <text evidence="2">The sequence shown here is derived from an EMBL/GenBank/DDBJ whole genome shotgun (WGS) entry which is preliminary data.</text>
</comment>
<proteinExistence type="predicted"/>
<feature type="compositionally biased region" description="Basic and acidic residues" evidence="1">
    <location>
        <begin position="12"/>
        <end position="21"/>
    </location>
</feature>
<feature type="compositionally biased region" description="Polar residues" evidence="1">
    <location>
        <begin position="1"/>
        <end position="11"/>
    </location>
</feature>
<sequence>MIESTTDNNEFLSKDGTKLDSVKSTPAARGWWQKKTSDRANCKGQLALTARGESRLRRIVRSQRSQILSLIPTQLD</sequence>
<reference evidence="2" key="1">
    <citation type="submission" date="2020-08" db="EMBL/GenBank/DDBJ databases">
        <title>Multicomponent nature underlies the extraordinary mechanical properties of spider dragline silk.</title>
        <authorList>
            <person name="Kono N."/>
            <person name="Nakamura H."/>
            <person name="Mori M."/>
            <person name="Yoshida Y."/>
            <person name="Ohtoshi R."/>
            <person name="Malay A.D."/>
            <person name="Moran D.A.P."/>
            <person name="Tomita M."/>
            <person name="Numata K."/>
            <person name="Arakawa K."/>
        </authorList>
    </citation>
    <scope>NUCLEOTIDE SEQUENCE</scope>
</reference>
<protein>
    <submittedName>
        <fullName evidence="2">Uncharacterized protein</fullName>
    </submittedName>
</protein>
<name>A0A8X6UXV5_TRICX</name>
<dbReference type="AlphaFoldDB" id="A0A8X6UXV5"/>
<evidence type="ECO:0000313" key="2">
    <source>
        <dbReference type="EMBL" id="GFX91858.1"/>
    </source>
</evidence>
<dbReference type="Proteomes" id="UP000887159">
    <property type="component" value="Unassembled WGS sequence"/>
</dbReference>